<dbReference type="AlphaFoldDB" id="A0A1M5BV01"/>
<sequence>MVAKVHPLGLSRRMKGSFRGTRNLWIVDGVARVLWIKVQAFAIKNCVLWNDCLRWFTTYYFCLPSASHFLLMPKRK</sequence>
<evidence type="ECO:0000313" key="2">
    <source>
        <dbReference type="Proteomes" id="UP000184048"/>
    </source>
</evidence>
<gene>
    <name evidence="1" type="ORF">SAMN02745131_02690</name>
</gene>
<dbReference type="EMBL" id="FQUU01000011">
    <property type="protein sequence ID" value="SHF46275.1"/>
    <property type="molecule type" value="Genomic_DNA"/>
</dbReference>
<name>A0A1M5BV01_9BACT</name>
<organism evidence="1 2">
    <name type="scientific">Flavisolibacter ginsengisoli DSM 18119</name>
    <dbReference type="NCBI Taxonomy" id="1121884"/>
    <lineage>
        <taxon>Bacteria</taxon>
        <taxon>Pseudomonadati</taxon>
        <taxon>Bacteroidota</taxon>
        <taxon>Chitinophagia</taxon>
        <taxon>Chitinophagales</taxon>
        <taxon>Chitinophagaceae</taxon>
        <taxon>Flavisolibacter</taxon>
    </lineage>
</organism>
<reference evidence="1 2" key="1">
    <citation type="submission" date="2016-11" db="EMBL/GenBank/DDBJ databases">
        <authorList>
            <person name="Jaros S."/>
            <person name="Januszkiewicz K."/>
            <person name="Wedrychowicz H."/>
        </authorList>
    </citation>
    <scope>NUCLEOTIDE SEQUENCE [LARGE SCALE GENOMIC DNA]</scope>
    <source>
        <strain evidence="1 2">DSM 18119</strain>
    </source>
</reference>
<dbReference type="Proteomes" id="UP000184048">
    <property type="component" value="Unassembled WGS sequence"/>
</dbReference>
<protein>
    <submittedName>
        <fullName evidence="1">Uncharacterized protein</fullName>
    </submittedName>
</protein>
<proteinExistence type="predicted"/>
<accession>A0A1M5BV01</accession>
<evidence type="ECO:0000313" key="1">
    <source>
        <dbReference type="EMBL" id="SHF46275.1"/>
    </source>
</evidence>
<keyword evidence="2" id="KW-1185">Reference proteome</keyword>